<dbReference type="PANTHER" id="PTHR14465:SF0">
    <property type="entry name" value="IQ DOMAIN-CONTAINING PROTEIN H"/>
    <property type="match status" value="1"/>
</dbReference>
<comment type="caution">
    <text evidence="2">The sequence shown here is derived from an EMBL/GenBank/DDBJ whole genome shotgun (WGS) entry which is preliminary data.</text>
</comment>
<dbReference type="PANTHER" id="PTHR14465">
    <property type="entry name" value="IQ DOMAIN-CONTAINING PROTEIN H"/>
    <property type="match status" value="1"/>
</dbReference>
<gene>
    <name evidence="2" type="ORF">PACLA_8A088266</name>
</gene>
<protein>
    <recommendedName>
        <fullName evidence="1">IQCH-like ATP-grasp domain-containing protein</fullName>
    </recommendedName>
</protein>
<feature type="domain" description="IQCH-like ATP-grasp" evidence="1">
    <location>
        <begin position="1"/>
        <end position="174"/>
    </location>
</feature>
<sequence>MDNEFGGRGTAYCDVTPYLSCYAAAWKECQRYGEKWSKKWAHEPMLIKIAAEIPTILAQHGSPVSKEGYTTWEKFLEVFLQRGGIIEACPPSDSVIAITVDMLIEPDGNLSVLSTSDQIHATSAYQCWGNSVPQASVDPSLLVEKAIAIAIACRQRDIIGYISIDFVTFIDPET</sequence>
<evidence type="ECO:0000259" key="1">
    <source>
        <dbReference type="Pfam" id="PF24923"/>
    </source>
</evidence>
<dbReference type="Proteomes" id="UP001152795">
    <property type="component" value="Unassembled WGS sequence"/>
</dbReference>
<proteinExistence type="predicted"/>
<accession>A0A7D9MA21</accession>
<feature type="non-terminal residue" evidence="2">
    <location>
        <position position="174"/>
    </location>
</feature>
<dbReference type="EMBL" id="CACRXK020034591">
    <property type="protein sequence ID" value="CAB4044331.1"/>
    <property type="molecule type" value="Genomic_DNA"/>
</dbReference>
<evidence type="ECO:0000313" key="2">
    <source>
        <dbReference type="EMBL" id="CAB4044331.1"/>
    </source>
</evidence>
<dbReference type="OrthoDB" id="2117703at2759"/>
<dbReference type="Pfam" id="PF24923">
    <property type="entry name" value="ATP-grasp_IQCH"/>
    <property type="match status" value="1"/>
</dbReference>
<reference evidence="2" key="1">
    <citation type="submission" date="2020-04" db="EMBL/GenBank/DDBJ databases">
        <authorList>
            <person name="Alioto T."/>
            <person name="Alioto T."/>
            <person name="Gomez Garrido J."/>
        </authorList>
    </citation>
    <scope>NUCLEOTIDE SEQUENCE</scope>
    <source>
        <strain evidence="2">A484AB</strain>
    </source>
</reference>
<name>A0A7D9MA21_PARCT</name>
<dbReference type="AlphaFoldDB" id="A0A7D9MA21"/>
<dbReference type="InterPro" id="IPR056855">
    <property type="entry name" value="ATP-grasp_IQCH"/>
</dbReference>
<organism evidence="2 3">
    <name type="scientific">Paramuricea clavata</name>
    <name type="common">Red gorgonian</name>
    <name type="synonym">Violescent sea-whip</name>
    <dbReference type="NCBI Taxonomy" id="317549"/>
    <lineage>
        <taxon>Eukaryota</taxon>
        <taxon>Metazoa</taxon>
        <taxon>Cnidaria</taxon>
        <taxon>Anthozoa</taxon>
        <taxon>Octocorallia</taxon>
        <taxon>Malacalcyonacea</taxon>
        <taxon>Plexauridae</taxon>
        <taxon>Paramuricea</taxon>
    </lineage>
</organism>
<keyword evidence="3" id="KW-1185">Reference proteome</keyword>
<dbReference type="InterPro" id="IPR038752">
    <property type="entry name" value="IQCH"/>
</dbReference>
<evidence type="ECO:0000313" key="3">
    <source>
        <dbReference type="Proteomes" id="UP001152795"/>
    </source>
</evidence>